<dbReference type="RefSeq" id="WP_133574500.1">
    <property type="nucleotide sequence ID" value="NZ_SNYC01000003.1"/>
</dbReference>
<evidence type="ECO:0000256" key="1">
    <source>
        <dbReference type="SAM" id="Phobius"/>
    </source>
</evidence>
<sequence length="222" mass="24847">MIFTEELLIDLEKETELKKRYAVAGSLGQNKLVAIPLVIIALCAFGAYYFYSMSGVDASSRTYLMVCIAIIVISLIVMIRMFKSSIGESLARLDDVPVCLAKQVYGNDQSETYYCIYTTGALRHNADFIEAVADKISNLEEEPDAEIRKIIDRLFEPSFTGDKILAELLPLEFTFNEEVYRKEIRFMHLSSAMKQAIAENNGKCIVFVFGRGGAPVLNELPA</sequence>
<keyword evidence="1" id="KW-0812">Transmembrane</keyword>
<dbReference type="OrthoDB" id="659253at2"/>
<organism evidence="2 3">
    <name type="scientific">Pedobacter metabolipauper</name>
    <dbReference type="NCBI Taxonomy" id="425513"/>
    <lineage>
        <taxon>Bacteria</taxon>
        <taxon>Pseudomonadati</taxon>
        <taxon>Bacteroidota</taxon>
        <taxon>Sphingobacteriia</taxon>
        <taxon>Sphingobacteriales</taxon>
        <taxon>Sphingobacteriaceae</taxon>
        <taxon>Pedobacter</taxon>
    </lineage>
</organism>
<name>A0A4R6SY07_9SPHI</name>
<feature type="transmembrane region" description="Helical" evidence="1">
    <location>
        <begin position="32"/>
        <end position="51"/>
    </location>
</feature>
<comment type="caution">
    <text evidence="2">The sequence shown here is derived from an EMBL/GenBank/DDBJ whole genome shotgun (WGS) entry which is preliminary data.</text>
</comment>
<proteinExistence type="predicted"/>
<evidence type="ECO:0000313" key="3">
    <source>
        <dbReference type="Proteomes" id="UP000295620"/>
    </source>
</evidence>
<reference evidence="2 3" key="1">
    <citation type="submission" date="2019-03" db="EMBL/GenBank/DDBJ databases">
        <title>Genomic Encyclopedia of Archaeal and Bacterial Type Strains, Phase II (KMG-II): from individual species to whole genera.</title>
        <authorList>
            <person name="Goeker M."/>
        </authorList>
    </citation>
    <scope>NUCLEOTIDE SEQUENCE [LARGE SCALE GENOMIC DNA]</scope>
    <source>
        <strain evidence="2 3">DSM 19035</strain>
    </source>
</reference>
<accession>A0A4R6SY07</accession>
<keyword evidence="3" id="KW-1185">Reference proteome</keyword>
<feature type="transmembrane region" description="Helical" evidence="1">
    <location>
        <begin position="63"/>
        <end position="82"/>
    </location>
</feature>
<keyword evidence="1" id="KW-0472">Membrane</keyword>
<evidence type="ECO:0000313" key="2">
    <source>
        <dbReference type="EMBL" id="TDQ11424.1"/>
    </source>
</evidence>
<dbReference type="AlphaFoldDB" id="A0A4R6SY07"/>
<keyword evidence="1" id="KW-1133">Transmembrane helix</keyword>
<gene>
    <name evidence="2" type="ORF">ATK78_0546</name>
</gene>
<dbReference type="Proteomes" id="UP000295620">
    <property type="component" value="Unassembled WGS sequence"/>
</dbReference>
<protein>
    <submittedName>
        <fullName evidence="2">Uncharacterized protein</fullName>
    </submittedName>
</protein>
<dbReference type="EMBL" id="SNYC01000003">
    <property type="protein sequence ID" value="TDQ11424.1"/>
    <property type="molecule type" value="Genomic_DNA"/>
</dbReference>